<reference evidence="2" key="2">
    <citation type="submission" date="2025-09" db="UniProtKB">
        <authorList>
            <consortium name="Ensembl"/>
        </authorList>
    </citation>
    <scope>IDENTIFICATION</scope>
</reference>
<dbReference type="PANTHER" id="PTHR16057:SF1">
    <property type="entry name" value="PROTEIN LINES HOMOLOG 1"/>
    <property type="match status" value="1"/>
</dbReference>
<name>A0A8C6SUB9_9GOBI</name>
<dbReference type="Ensembl" id="ENSNMLT00000011844.1">
    <property type="protein sequence ID" value="ENSNMLP00000010470.1"/>
    <property type="gene ID" value="ENSNMLG00000007219.1"/>
</dbReference>
<protein>
    <recommendedName>
        <fullName evidence="1">Protein Lines N-terminal domain-containing protein</fullName>
    </recommendedName>
</protein>
<organism evidence="2 3">
    <name type="scientific">Neogobius melanostomus</name>
    <name type="common">round goby</name>
    <dbReference type="NCBI Taxonomy" id="47308"/>
    <lineage>
        <taxon>Eukaryota</taxon>
        <taxon>Metazoa</taxon>
        <taxon>Chordata</taxon>
        <taxon>Craniata</taxon>
        <taxon>Vertebrata</taxon>
        <taxon>Euteleostomi</taxon>
        <taxon>Actinopterygii</taxon>
        <taxon>Neopterygii</taxon>
        <taxon>Teleostei</taxon>
        <taxon>Neoteleostei</taxon>
        <taxon>Acanthomorphata</taxon>
        <taxon>Gobiaria</taxon>
        <taxon>Gobiiformes</taxon>
        <taxon>Gobioidei</taxon>
        <taxon>Gobiidae</taxon>
        <taxon>Benthophilinae</taxon>
        <taxon>Neogobiini</taxon>
        <taxon>Neogobius</taxon>
    </lineage>
</organism>
<feature type="domain" description="Protein Lines N-terminal" evidence="1">
    <location>
        <begin position="182"/>
        <end position="493"/>
    </location>
</feature>
<proteinExistence type="predicted"/>
<dbReference type="PANTHER" id="PTHR16057">
    <property type="entry name" value="WINS1, 2 PROTEIN"/>
    <property type="match status" value="1"/>
</dbReference>
<dbReference type="Pfam" id="PF14694">
    <property type="entry name" value="LINES_N"/>
    <property type="match status" value="1"/>
</dbReference>
<keyword evidence="3" id="KW-1185">Reference proteome</keyword>
<reference evidence="2" key="1">
    <citation type="submission" date="2025-08" db="UniProtKB">
        <authorList>
            <consortium name="Ensembl"/>
        </authorList>
    </citation>
    <scope>IDENTIFICATION</scope>
</reference>
<dbReference type="Proteomes" id="UP000694523">
    <property type="component" value="Unplaced"/>
</dbReference>
<evidence type="ECO:0000313" key="3">
    <source>
        <dbReference type="Proteomes" id="UP000694523"/>
    </source>
</evidence>
<accession>A0A8C6SUB9</accession>
<dbReference type="InterPro" id="IPR024875">
    <property type="entry name" value="Protein_Lines"/>
</dbReference>
<sequence>MSGGLPVPEPLAPLEELYHCVLSADCLSLTPAHSANLLRSCLYAQGAGESACECASASELQCVSLTVLEQLLCRLAARRGGPDFHLFAEETWSLLQADVMGALLQQLNSEDLLVSHLSVTCASAAVIYQLHNTGSVNAEWSRWCIQTLRGPLGPPVDACVRSLTEVLRRLLKGAHYELGKKVLVEFDSSLSASCPRWLSADAGGGCDGRGSSISLVVDLLEVLCACRSVCAHGATLSSLCLLGVCSRELLALCSCSKPAVRRRVLLLLKRALVQRAGEDWLGGHQGQSCRDVSLLAHSVLRAAAEGELKGVPLEGMPFFGGTQTVSSGRSVDNVSLRALCLVLLKSMELQCHPDGSVVHAEPVPLALCLQSLWDILPMDSPVPPSGQPRHCCSRVSSVFGEQDDDMMEAAKALLCIFLQHRQQEPAQSTSLLLWACPLGLNPHCQLLLLLRSLSFDHRVLLDFLISTETCFLEYFVRYLRFLRTDPGGFSAACASVCLEQQQPGKDGGYRGCRGAGGAEDTGGAGQGCGVVLVDYSSSGESDTEVMERTGTLKEFNTETPIWRLLSAV</sequence>
<dbReference type="AlphaFoldDB" id="A0A8C6SUB9"/>
<evidence type="ECO:0000259" key="1">
    <source>
        <dbReference type="Pfam" id="PF14694"/>
    </source>
</evidence>
<dbReference type="InterPro" id="IPR032794">
    <property type="entry name" value="LINES_N"/>
</dbReference>
<evidence type="ECO:0000313" key="2">
    <source>
        <dbReference type="Ensembl" id="ENSNMLP00000010470.1"/>
    </source>
</evidence>